<name>A0ABR8PXJ2_9CLOT</name>
<evidence type="ECO:0000313" key="3">
    <source>
        <dbReference type="Proteomes" id="UP000627781"/>
    </source>
</evidence>
<comment type="caution">
    <text evidence="2">The sequence shown here is derived from an EMBL/GenBank/DDBJ whole genome shotgun (WGS) entry which is preliminary data.</text>
</comment>
<dbReference type="PANTHER" id="PTHR22916">
    <property type="entry name" value="GLYCOSYLTRANSFERASE"/>
    <property type="match status" value="1"/>
</dbReference>
<keyword evidence="3" id="KW-1185">Reference proteome</keyword>
<dbReference type="Pfam" id="PF00535">
    <property type="entry name" value="Glycos_transf_2"/>
    <property type="match status" value="1"/>
</dbReference>
<feature type="domain" description="Glycosyltransferase 2-like" evidence="1">
    <location>
        <begin position="7"/>
        <end position="122"/>
    </location>
</feature>
<protein>
    <submittedName>
        <fullName evidence="2">Glycosyltransferase family 2 protein</fullName>
    </submittedName>
</protein>
<evidence type="ECO:0000259" key="1">
    <source>
        <dbReference type="Pfam" id="PF00535"/>
    </source>
</evidence>
<dbReference type="PANTHER" id="PTHR22916:SF3">
    <property type="entry name" value="UDP-GLCNAC:BETAGAL BETA-1,3-N-ACETYLGLUCOSAMINYLTRANSFERASE-LIKE PROTEIN 1"/>
    <property type="match status" value="1"/>
</dbReference>
<dbReference type="InterPro" id="IPR029044">
    <property type="entry name" value="Nucleotide-diphossugar_trans"/>
</dbReference>
<accession>A0ABR8PXJ2</accession>
<dbReference type="RefSeq" id="WP_191769812.1">
    <property type="nucleotide sequence ID" value="NZ_JACSRA010000030.1"/>
</dbReference>
<dbReference type="InterPro" id="IPR001173">
    <property type="entry name" value="Glyco_trans_2-like"/>
</dbReference>
<reference evidence="2 3" key="1">
    <citation type="submission" date="2020-08" db="EMBL/GenBank/DDBJ databases">
        <title>A Genomic Blueprint of the Chicken Gut Microbiome.</title>
        <authorList>
            <person name="Gilroy R."/>
            <person name="Ravi A."/>
            <person name="Getino M."/>
            <person name="Pursley I."/>
            <person name="Horton D.L."/>
            <person name="Alikhan N.-F."/>
            <person name="Baker D."/>
            <person name="Gharbi K."/>
            <person name="Hall N."/>
            <person name="Watson M."/>
            <person name="Adriaenssens E.M."/>
            <person name="Foster-Nyarko E."/>
            <person name="Jarju S."/>
            <person name="Secka A."/>
            <person name="Antonio M."/>
            <person name="Oren A."/>
            <person name="Chaudhuri R."/>
            <person name="La Ragione R.M."/>
            <person name="Hildebrand F."/>
            <person name="Pallen M.J."/>
        </authorList>
    </citation>
    <scope>NUCLEOTIDE SEQUENCE [LARGE SCALE GENOMIC DNA]</scope>
    <source>
        <strain evidence="2 3">Sa3CVN1</strain>
    </source>
</reference>
<dbReference type="Gene3D" id="3.90.550.10">
    <property type="entry name" value="Spore Coat Polysaccharide Biosynthesis Protein SpsA, Chain A"/>
    <property type="match status" value="1"/>
</dbReference>
<dbReference type="SUPFAM" id="SSF53448">
    <property type="entry name" value="Nucleotide-diphospho-sugar transferases"/>
    <property type="match status" value="1"/>
</dbReference>
<sequence length="351" mass="41392">MDKVLVSVIIPTYNREKTLPRSINSVLNQTVENFELLIVDDRSTDNTKDMITEYMKKDKRIKYIVNTNTKGVAGARNSGIKNSVGKYIAFLDSDDEWECFHLEKSIELIEKTNSTVCFAYWHEKHGDSIEDIGDSEEIKMKLNSAVQASCVTDYNDYFCLEKSFLEFSIINYFYCYHINTLVMERENINITGKFREDLFTSEDVDLVLRIIDKCKVVIHKKAHFIYYDDGDNNLYSYIDRENVEISKVMKDKEIVAKLTFDGENKNNMRKYLKLLVNKSDNIKNRTRCIDIINKRIEEKYYTLAFINSPGIKSVKYARKLFFMNRNFSNFKFFCRCVFSSKKHDIYNFDFN</sequence>
<organism evidence="2 3">
    <name type="scientific">Clostridium cibarium</name>
    <dbReference type="NCBI Taxonomy" id="2762247"/>
    <lineage>
        <taxon>Bacteria</taxon>
        <taxon>Bacillati</taxon>
        <taxon>Bacillota</taxon>
        <taxon>Clostridia</taxon>
        <taxon>Eubacteriales</taxon>
        <taxon>Clostridiaceae</taxon>
        <taxon>Clostridium</taxon>
    </lineage>
</organism>
<dbReference type="CDD" id="cd00761">
    <property type="entry name" value="Glyco_tranf_GTA_type"/>
    <property type="match status" value="1"/>
</dbReference>
<dbReference type="Proteomes" id="UP000627781">
    <property type="component" value="Unassembled WGS sequence"/>
</dbReference>
<evidence type="ECO:0000313" key="2">
    <source>
        <dbReference type="EMBL" id="MBD7912898.1"/>
    </source>
</evidence>
<proteinExistence type="predicted"/>
<gene>
    <name evidence="2" type="ORF">H9661_16220</name>
</gene>
<dbReference type="EMBL" id="JACSRA010000030">
    <property type="protein sequence ID" value="MBD7912898.1"/>
    <property type="molecule type" value="Genomic_DNA"/>
</dbReference>